<organism evidence="1 2">
    <name type="scientific">Nesidiocoris tenuis</name>
    <dbReference type="NCBI Taxonomy" id="355587"/>
    <lineage>
        <taxon>Eukaryota</taxon>
        <taxon>Metazoa</taxon>
        <taxon>Ecdysozoa</taxon>
        <taxon>Arthropoda</taxon>
        <taxon>Hexapoda</taxon>
        <taxon>Insecta</taxon>
        <taxon>Pterygota</taxon>
        <taxon>Neoptera</taxon>
        <taxon>Paraneoptera</taxon>
        <taxon>Hemiptera</taxon>
        <taxon>Heteroptera</taxon>
        <taxon>Panheteroptera</taxon>
        <taxon>Cimicomorpha</taxon>
        <taxon>Miridae</taxon>
        <taxon>Dicyphina</taxon>
        <taxon>Nesidiocoris</taxon>
    </lineage>
</organism>
<accession>A0A6H5HCS5</accession>
<dbReference type="AlphaFoldDB" id="A0A6H5HCS5"/>
<evidence type="ECO:0000313" key="2">
    <source>
        <dbReference type="Proteomes" id="UP000479000"/>
    </source>
</evidence>
<sequence length="103" mass="11566">MKYILYPSNAFRALDESRSIRSQHYDLYIGNVFLRPDKPKFTYVASNSKCFETISAIAKFDYEDVALGFHSSVSIVGEVITNDMSLFRAGGANPGKKPDTVLY</sequence>
<gene>
    <name evidence="1" type="ORF">NTEN_LOCUS18212</name>
</gene>
<dbReference type="EMBL" id="CADCXU010026910">
    <property type="protein sequence ID" value="CAB0013613.1"/>
    <property type="molecule type" value="Genomic_DNA"/>
</dbReference>
<name>A0A6H5HCS5_9HEMI</name>
<reference evidence="1 2" key="1">
    <citation type="submission" date="2020-02" db="EMBL/GenBank/DDBJ databases">
        <authorList>
            <person name="Ferguson B K."/>
        </authorList>
    </citation>
    <scope>NUCLEOTIDE SEQUENCE [LARGE SCALE GENOMIC DNA]</scope>
</reference>
<proteinExistence type="predicted"/>
<evidence type="ECO:0000313" key="1">
    <source>
        <dbReference type="EMBL" id="CAB0013613.1"/>
    </source>
</evidence>
<protein>
    <submittedName>
        <fullName evidence="1">Uncharacterized protein</fullName>
    </submittedName>
</protein>
<keyword evidence="2" id="KW-1185">Reference proteome</keyword>
<dbReference type="Proteomes" id="UP000479000">
    <property type="component" value="Unassembled WGS sequence"/>
</dbReference>